<gene>
    <name evidence="1" type="ORF">KCH_10240</name>
</gene>
<comment type="caution">
    <text evidence="1">The sequence shown here is derived from an EMBL/GenBank/DDBJ whole genome shotgun (WGS) entry which is preliminary data.</text>
</comment>
<accession>A0A066Z0B4</accession>
<dbReference type="PATRIC" id="fig|1348663.4.peg.977"/>
<dbReference type="HOGENOM" id="CLU_2699796_0_0_11"/>
<reference evidence="1 2" key="1">
    <citation type="submission" date="2014-05" db="EMBL/GenBank/DDBJ databases">
        <title>Draft Genome Sequence of Kitasatospora cheerisanensis KCTC 2395.</title>
        <authorList>
            <person name="Nam D.H."/>
        </authorList>
    </citation>
    <scope>NUCLEOTIDE SEQUENCE [LARGE SCALE GENOMIC DNA]</scope>
    <source>
        <strain evidence="1 2">KCTC 2395</strain>
    </source>
</reference>
<organism evidence="1 2">
    <name type="scientific">Kitasatospora cheerisanensis KCTC 2395</name>
    <dbReference type="NCBI Taxonomy" id="1348663"/>
    <lineage>
        <taxon>Bacteria</taxon>
        <taxon>Bacillati</taxon>
        <taxon>Actinomycetota</taxon>
        <taxon>Actinomycetes</taxon>
        <taxon>Kitasatosporales</taxon>
        <taxon>Streptomycetaceae</taxon>
        <taxon>Kitasatospora</taxon>
    </lineage>
</organism>
<protein>
    <submittedName>
        <fullName evidence="1">Uncharacterized protein</fullName>
    </submittedName>
</protein>
<sequence length="73" mass="7087">MTAAGSSAALEARIAELETKLANITNLVNAEAFSAGDCTNGCTDGCTRNCTNGCTGGGCLAEVTNIGEAGGTA</sequence>
<dbReference type="Proteomes" id="UP000027178">
    <property type="component" value="Unassembled WGS sequence"/>
</dbReference>
<dbReference type="EMBL" id="JNBY01000049">
    <property type="protein sequence ID" value="KDN87203.1"/>
    <property type="molecule type" value="Genomic_DNA"/>
</dbReference>
<proteinExistence type="predicted"/>
<dbReference type="RefSeq" id="WP_035859314.1">
    <property type="nucleotide sequence ID" value="NZ_KK853997.1"/>
</dbReference>
<evidence type="ECO:0000313" key="2">
    <source>
        <dbReference type="Proteomes" id="UP000027178"/>
    </source>
</evidence>
<dbReference type="AlphaFoldDB" id="A0A066Z0B4"/>
<name>A0A066Z0B4_9ACTN</name>
<evidence type="ECO:0000313" key="1">
    <source>
        <dbReference type="EMBL" id="KDN87203.1"/>
    </source>
</evidence>
<keyword evidence="2" id="KW-1185">Reference proteome</keyword>